<dbReference type="GO" id="GO:0015288">
    <property type="term" value="F:porin activity"/>
    <property type="evidence" value="ECO:0007669"/>
    <property type="project" value="UniProtKB-KW"/>
</dbReference>
<reference evidence="13 14" key="1">
    <citation type="submission" date="2006-02" db="EMBL/GenBank/DDBJ databases">
        <authorList>
            <person name="Moran M.A."/>
            <person name="Kjelleberg S."/>
            <person name="Egan S."/>
            <person name="Saunders N."/>
            <person name="Thomas T."/>
            <person name="Ferriera S."/>
            <person name="Johnson J."/>
            <person name="Kravitz S."/>
            <person name="Halpern A."/>
            <person name="Remington K."/>
            <person name="Beeson K."/>
            <person name="Tran B."/>
            <person name="Rogers Y.-H."/>
            <person name="Friedman R."/>
            <person name="Venter J.C."/>
        </authorList>
    </citation>
    <scope>NUCLEOTIDE SEQUENCE [LARGE SCALE GENOMIC DNA]</scope>
    <source>
        <strain evidence="13 14">D2</strain>
    </source>
</reference>
<dbReference type="eggNOG" id="COG3203">
    <property type="taxonomic scope" value="Bacteria"/>
</dbReference>
<comment type="caution">
    <text evidence="13">The sequence shown here is derived from an EMBL/GenBank/DDBJ whole genome shotgun (WGS) entry which is preliminary data.</text>
</comment>
<keyword evidence="3" id="KW-0813">Transport</keyword>
<keyword evidence="14" id="KW-1185">Reference proteome</keyword>
<evidence type="ECO:0000256" key="11">
    <source>
        <dbReference type="SAM" id="SignalP"/>
    </source>
</evidence>
<accession>A4C754</accession>
<dbReference type="GO" id="GO:0006811">
    <property type="term" value="P:monoatomic ion transport"/>
    <property type="evidence" value="ECO:0007669"/>
    <property type="project" value="UniProtKB-KW"/>
</dbReference>
<evidence type="ECO:0000256" key="7">
    <source>
        <dbReference type="ARBA" id="ARBA00023065"/>
    </source>
</evidence>
<dbReference type="HOGENOM" id="CLU_038238_3_0_6"/>
<evidence type="ECO:0000256" key="9">
    <source>
        <dbReference type="ARBA" id="ARBA00023136"/>
    </source>
</evidence>
<dbReference type="AlphaFoldDB" id="A4C754"/>
<keyword evidence="7" id="KW-0406">Ion transport</keyword>
<dbReference type="CDD" id="cd00342">
    <property type="entry name" value="gram_neg_porins"/>
    <property type="match status" value="1"/>
</dbReference>
<keyword evidence="9" id="KW-0472">Membrane</keyword>
<dbReference type="OrthoDB" id="8957883at2"/>
<feature type="domain" description="Porin" evidence="12">
    <location>
        <begin position="13"/>
        <end position="298"/>
    </location>
</feature>
<evidence type="ECO:0000313" key="14">
    <source>
        <dbReference type="Proteomes" id="UP000006201"/>
    </source>
</evidence>
<comment type="subcellular location">
    <subcellularLocation>
        <location evidence="1">Cell outer membrane</location>
        <topology evidence="1">Multi-pass membrane protein</topology>
    </subcellularLocation>
</comment>
<dbReference type="GO" id="GO:0009279">
    <property type="term" value="C:cell outer membrane"/>
    <property type="evidence" value="ECO:0007669"/>
    <property type="project" value="UniProtKB-SubCell"/>
</dbReference>
<keyword evidence="4" id="KW-1134">Transmembrane beta strand</keyword>
<dbReference type="InterPro" id="IPR023614">
    <property type="entry name" value="Porin_dom_sf"/>
</dbReference>
<evidence type="ECO:0000256" key="1">
    <source>
        <dbReference type="ARBA" id="ARBA00004571"/>
    </source>
</evidence>
<dbReference type="SUPFAM" id="SSF56935">
    <property type="entry name" value="Porins"/>
    <property type="match status" value="1"/>
</dbReference>
<dbReference type="InterPro" id="IPR033900">
    <property type="entry name" value="Gram_neg_porin_domain"/>
</dbReference>
<evidence type="ECO:0000256" key="8">
    <source>
        <dbReference type="ARBA" id="ARBA00023114"/>
    </source>
</evidence>
<evidence type="ECO:0000256" key="5">
    <source>
        <dbReference type="ARBA" id="ARBA00022692"/>
    </source>
</evidence>
<feature type="chain" id="PRO_5002665774" evidence="11">
    <location>
        <begin position="23"/>
        <end position="316"/>
    </location>
</feature>
<evidence type="ECO:0000259" key="12">
    <source>
        <dbReference type="Pfam" id="PF13609"/>
    </source>
</evidence>
<dbReference type="PANTHER" id="PTHR34501:SF9">
    <property type="entry name" value="MAJOR OUTER MEMBRANE PROTEIN P.IA"/>
    <property type="match status" value="1"/>
</dbReference>
<feature type="signal peptide" evidence="11">
    <location>
        <begin position="1"/>
        <end position="22"/>
    </location>
</feature>
<dbReference type="InterPro" id="IPR050298">
    <property type="entry name" value="Gram-neg_bact_OMP"/>
</dbReference>
<gene>
    <name evidence="13" type="ORF">PTD2_13349</name>
</gene>
<keyword evidence="5" id="KW-0812">Transmembrane</keyword>
<dbReference type="STRING" id="87626.PTD2_13349"/>
<evidence type="ECO:0000313" key="13">
    <source>
        <dbReference type="EMBL" id="EAR29808.1"/>
    </source>
</evidence>
<evidence type="ECO:0000256" key="4">
    <source>
        <dbReference type="ARBA" id="ARBA00022452"/>
    </source>
</evidence>
<name>A4C754_9GAMM</name>
<evidence type="ECO:0000256" key="2">
    <source>
        <dbReference type="ARBA" id="ARBA00011233"/>
    </source>
</evidence>
<protein>
    <submittedName>
        <fullName evidence="13">Putative Outer membrane porin</fullName>
    </submittedName>
</protein>
<proteinExistence type="predicted"/>
<dbReference type="PANTHER" id="PTHR34501">
    <property type="entry name" value="PROTEIN YDDL-RELATED"/>
    <property type="match status" value="1"/>
</dbReference>
<comment type="subunit">
    <text evidence="2">Homotrimer.</text>
</comment>
<sequence length="316" mass="35270">MKTKVTNAVLLSSALLCSTAYAEDIKLYGRAHLGIQSSDVGEGRETDIESYASRLGVLSNHKVNDSLEAVFRFEWEVNVTEQDHDGAKAENLTARDQYVGLKGNFGEIMIGRMDTAMKKSENQVDVMNDFAADIKVLFNGENRLGDSIRYQSPLMGEVKLLVTYVAKENSKQNDENGISAAITYGDIHLKRTNMYLALARDEKVAGYTVTRLTGQFQLGDLMLGGMYQDSEKDADGTDGDGYMFSASYKIDDYKLLGQYQHSDMAFGKLKDTGDAASLGVERKLSKQARMYLLYSMFNMDTIEDQDHLAVTLRYDF</sequence>
<dbReference type="Gene3D" id="2.40.160.10">
    <property type="entry name" value="Porin"/>
    <property type="match status" value="1"/>
</dbReference>
<evidence type="ECO:0000256" key="3">
    <source>
        <dbReference type="ARBA" id="ARBA00022448"/>
    </source>
</evidence>
<keyword evidence="8" id="KW-0626">Porin</keyword>
<evidence type="ECO:0000256" key="6">
    <source>
        <dbReference type="ARBA" id="ARBA00022729"/>
    </source>
</evidence>
<keyword evidence="10" id="KW-0998">Cell outer membrane</keyword>
<dbReference type="Pfam" id="PF13609">
    <property type="entry name" value="Porin_4"/>
    <property type="match status" value="1"/>
</dbReference>
<organism evidence="13 14">
    <name type="scientific">Pseudoalteromonas tunicata D2</name>
    <dbReference type="NCBI Taxonomy" id="87626"/>
    <lineage>
        <taxon>Bacteria</taxon>
        <taxon>Pseudomonadati</taxon>
        <taxon>Pseudomonadota</taxon>
        <taxon>Gammaproteobacteria</taxon>
        <taxon>Alteromonadales</taxon>
        <taxon>Pseudoalteromonadaceae</taxon>
        <taxon>Pseudoalteromonas</taxon>
    </lineage>
</organism>
<dbReference type="EMBL" id="AAOH01000002">
    <property type="protein sequence ID" value="EAR29808.1"/>
    <property type="molecule type" value="Genomic_DNA"/>
</dbReference>
<evidence type="ECO:0000256" key="10">
    <source>
        <dbReference type="ARBA" id="ARBA00023237"/>
    </source>
</evidence>
<dbReference type="Proteomes" id="UP000006201">
    <property type="component" value="Unassembled WGS sequence"/>
</dbReference>
<keyword evidence="6 11" id="KW-0732">Signal</keyword>
<dbReference type="RefSeq" id="WP_009837682.1">
    <property type="nucleotide sequence ID" value="NZ_AAOH01000002.1"/>
</dbReference>
<dbReference type="GO" id="GO:0046930">
    <property type="term" value="C:pore complex"/>
    <property type="evidence" value="ECO:0007669"/>
    <property type="project" value="UniProtKB-KW"/>
</dbReference>